<dbReference type="Proteomes" id="UP000823388">
    <property type="component" value="Chromosome 5K"/>
</dbReference>
<name>A0A8T0SCW2_PANVG</name>
<sequence length="31" mass="3878">MFPHLEFSRPRHDPPPIFRRLTNLYNDEIRL</sequence>
<keyword evidence="2" id="KW-1185">Reference proteome</keyword>
<proteinExistence type="predicted"/>
<reference evidence="1" key="1">
    <citation type="submission" date="2020-05" db="EMBL/GenBank/DDBJ databases">
        <title>WGS assembly of Panicum virgatum.</title>
        <authorList>
            <person name="Lovell J.T."/>
            <person name="Jenkins J."/>
            <person name="Shu S."/>
            <person name="Juenger T.E."/>
            <person name="Schmutz J."/>
        </authorList>
    </citation>
    <scope>NUCLEOTIDE SEQUENCE</scope>
    <source>
        <strain evidence="1">AP13</strain>
    </source>
</reference>
<accession>A0A8T0SCW2</accession>
<organism evidence="1 2">
    <name type="scientific">Panicum virgatum</name>
    <name type="common">Blackwell switchgrass</name>
    <dbReference type="NCBI Taxonomy" id="38727"/>
    <lineage>
        <taxon>Eukaryota</taxon>
        <taxon>Viridiplantae</taxon>
        <taxon>Streptophyta</taxon>
        <taxon>Embryophyta</taxon>
        <taxon>Tracheophyta</taxon>
        <taxon>Spermatophyta</taxon>
        <taxon>Magnoliopsida</taxon>
        <taxon>Liliopsida</taxon>
        <taxon>Poales</taxon>
        <taxon>Poaceae</taxon>
        <taxon>PACMAD clade</taxon>
        <taxon>Panicoideae</taxon>
        <taxon>Panicodae</taxon>
        <taxon>Paniceae</taxon>
        <taxon>Panicinae</taxon>
        <taxon>Panicum</taxon>
        <taxon>Panicum sect. Hiantes</taxon>
    </lineage>
</organism>
<comment type="caution">
    <text evidence="1">The sequence shown here is derived from an EMBL/GenBank/DDBJ whole genome shotgun (WGS) entry which is preliminary data.</text>
</comment>
<dbReference type="EMBL" id="CM029045">
    <property type="protein sequence ID" value="KAG2597072.1"/>
    <property type="molecule type" value="Genomic_DNA"/>
</dbReference>
<dbReference type="AlphaFoldDB" id="A0A8T0SCW2"/>
<gene>
    <name evidence="1" type="ORF">PVAP13_5KG213607</name>
</gene>
<evidence type="ECO:0000313" key="2">
    <source>
        <dbReference type="Proteomes" id="UP000823388"/>
    </source>
</evidence>
<protein>
    <submittedName>
        <fullName evidence="1">Uncharacterized protein</fullName>
    </submittedName>
</protein>
<evidence type="ECO:0000313" key="1">
    <source>
        <dbReference type="EMBL" id="KAG2597072.1"/>
    </source>
</evidence>